<evidence type="ECO:0000256" key="3">
    <source>
        <dbReference type="ARBA" id="ARBA00004906"/>
    </source>
</evidence>
<feature type="region of interest" description="Disordered" evidence="16">
    <location>
        <begin position="1"/>
        <end position="76"/>
    </location>
</feature>
<comment type="subcellular location">
    <subcellularLocation>
        <location evidence="2">Membrane</location>
        <topology evidence="2">Multi-pass membrane protein</topology>
    </subcellularLocation>
</comment>
<dbReference type="EC" id="2.3.2.31" evidence="4"/>
<keyword evidence="10" id="KW-0833">Ubl conjugation pathway</keyword>
<feature type="transmembrane region" description="Helical" evidence="17">
    <location>
        <begin position="426"/>
        <end position="459"/>
    </location>
</feature>
<feature type="region of interest" description="Disordered" evidence="16">
    <location>
        <begin position="113"/>
        <end position="134"/>
    </location>
</feature>
<comment type="catalytic activity">
    <reaction evidence="1">
        <text>[E2 ubiquitin-conjugating enzyme]-S-ubiquitinyl-L-cysteine + [acceptor protein]-L-lysine = [E2 ubiquitin-conjugating enzyme]-L-cysteine + [acceptor protein]-N(6)-ubiquitinyl-L-lysine.</text>
        <dbReference type="EC" id="2.3.2.31"/>
    </reaction>
</comment>
<feature type="region of interest" description="Disordered" evidence="16">
    <location>
        <begin position="677"/>
        <end position="744"/>
    </location>
</feature>
<keyword evidence="8" id="KW-0677">Repeat</keyword>
<dbReference type="InterPro" id="IPR002867">
    <property type="entry name" value="IBR_dom"/>
</dbReference>
<protein>
    <recommendedName>
        <fullName evidence="4">RBR-type E3 ubiquitin transferase</fullName>
        <ecNumber evidence="4">2.3.2.31</ecNumber>
    </recommendedName>
</protein>
<feature type="compositionally biased region" description="Low complexity" evidence="16">
    <location>
        <begin position="683"/>
        <end position="692"/>
    </location>
</feature>
<feature type="transmembrane region" description="Helical" evidence="17">
    <location>
        <begin position="373"/>
        <end position="406"/>
    </location>
</feature>
<comment type="similarity">
    <text evidence="14">Belongs to the RBR family. RNF19 subfamily.</text>
</comment>
<evidence type="ECO:0000313" key="20">
    <source>
        <dbReference type="Ensembl" id="ENSMMDP00005042867.1"/>
    </source>
</evidence>
<feature type="region of interest" description="Disordered" evidence="16">
    <location>
        <begin position="860"/>
        <end position="886"/>
    </location>
</feature>
<dbReference type="InterPro" id="IPR031127">
    <property type="entry name" value="E3_UB_ligase_RBR"/>
</dbReference>
<dbReference type="RefSeq" id="XP_029927502.1">
    <property type="nucleotide sequence ID" value="XM_030071642.1"/>
</dbReference>
<feature type="compositionally biased region" description="Low complexity" evidence="16">
    <location>
        <begin position="868"/>
        <end position="877"/>
    </location>
</feature>
<dbReference type="InterPro" id="IPR001841">
    <property type="entry name" value="Znf_RING"/>
</dbReference>
<evidence type="ECO:0000259" key="18">
    <source>
        <dbReference type="PROSITE" id="PS50089"/>
    </source>
</evidence>
<keyword evidence="11" id="KW-0862">Zinc</keyword>
<dbReference type="GO" id="GO:0008270">
    <property type="term" value="F:zinc ion binding"/>
    <property type="evidence" value="ECO:0007669"/>
    <property type="project" value="UniProtKB-KW"/>
</dbReference>
<proteinExistence type="inferred from homology"/>
<evidence type="ECO:0000256" key="6">
    <source>
        <dbReference type="ARBA" id="ARBA00022692"/>
    </source>
</evidence>
<feature type="region of interest" description="Disordered" evidence="16">
    <location>
        <begin position="800"/>
        <end position="819"/>
    </location>
</feature>
<dbReference type="InParanoid" id="A0A667ZPR2"/>
<evidence type="ECO:0000259" key="19">
    <source>
        <dbReference type="PROSITE" id="PS51873"/>
    </source>
</evidence>
<dbReference type="OrthoDB" id="1431934at2759"/>
<dbReference type="PROSITE" id="PS50089">
    <property type="entry name" value="ZF_RING_2"/>
    <property type="match status" value="1"/>
</dbReference>
<feature type="compositionally biased region" description="Low complexity" evidence="16">
    <location>
        <begin position="113"/>
        <end position="131"/>
    </location>
</feature>
<dbReference type="InterPro" id="IPR013083">
    <property type="entry name" value="Znf_RING/FYVE/PHD"/>
</dbReference>
<feature type="compositionally biased region" description="Basic residues" evidence="16">
    <location>
        <begin position="693"/>
        <end position="703"/>
    </location>
</feature>
<keyword evidence="12 17" id="KW-1133">Transmembrane helix</keyword>
<organism evidence="20 21">
    <name type="scientific">Myripristis murdjan</name>
    <name type="common">pinecone soldierfish</name>
    <dbReference type="NCBI Taxonomy" id="586833"/>
    <lineage>
        <taxon>Eukaryota</taxon>
        <taxon>Metazoa</taxon>
        <taxon>Chordata</taxon>
        <taxon>Craniata</taxon>
        <taxon>Vertebrata</taxon>
        <taxon>Euteleostomi</taxon>
        <taxon>Actinopterygii</taxon>
        <taxon>Neopterygii</taxon>
        <taxon>Teleostei</taxon>
        <taxon>Neoteleostei</taxon>
        <taxon>Acanthomorphata</taxon>
        <taxon>Holocentriformes</taxon>
        <taxon>Holocentridae</taxon>
        <taxon>Myripristis</taxon>
    </lineage>
</organism>
<dbReference type="GO" id="GO:0016020">
    <property type="term" value="C:membrane"/>
    <property type="evidence" value="ECO:0007669"/>
    <property type="project" value="UniProtKB-SubCell"/>
</dbReference>
<dbReference type="FunFam" id="3.30.40.10:FF:000052">
    <property type="entry name" value="RBR-type E3 ubiquitin transferase"/>
    <property type="match status" value="1"/>
</dbReference>
<dbReference type="CDD" id="cd20355">
    <property type="entry name" value="Rcat_RBR_RNF19"/>
    <property type="match status" value="1"/>
</dbReference>
<keyword evidence="21" id="KW-1185">Reference proteome</keyword>
<dbReference type="SMART" id="SM00647">
    <property type="entry name" value="IBR"/>
    <property type="match status" value="2"/>
</dbReference>
<feature type="domain" description="RING-type" evidence="19">
    <location>
        <begin position="140"/>
        <end position="363"/>
    </location>
</feature>
<feature type="compositionally biased region" description="Low complexity" evidence="16">
    <location>
        <begin position="808"/>
        <end position="818"/>
    </location>
</feature>
<dbReference type="Gene3D" id="3.30.40.10">
    <property type="entry name" value="Zinc/RING finger domain, C3HC4 (zinc finger)"/>
    <property type="match status" value="1"/>
</dbReference>
<keyword evidence="6 17" id="KW-0812">Transmembrane</keyword>
<evidence type="ECO:0000256" key="14">
    <source>
        <dbReference type="ARBA" id="ARBA00061087"/>
    </source>
</evidence>
<dbReference type="Proteomes" id="UP000472263">
    <property type="component" value="Chromosome 16"/>
</dbReference>
<evidence type="ECO:0000256" key="4">
    <source>
        <dbReference type="ARBA" id="ARBA00012251"/>
    </source>
</evidence>
<feature type="compositionally biased region" description="Polar residues" evidence="16">
    <location>
        <begin position="722"/>
        <end position="740"/>
    </location>
</feature>
<evidence type="ECO:0000256" key="17">
    <source>
        <dbReference type="SAM" id="Phobius"/>
    </source>
</evidence>
<dbReference type="Pfam" id="PF01485">
    <property type="entry name" value="IBR"/>
    <property type="match status" value="1"/>
</dbReference>
<dbReference type="CDD" id="cd16775">
    <property type="entry name" value="RING-HC_RBR_RNF19A"/>
    <property type="match status" value="1"/>
</dbReference>
<evidence type="ECO:0000313" key="21">
    <source>
        <dbReference type="Proteomes" id="UP000472263"/>
    </source>
</evidence>
<evidence type="ECO:0000256" key="13">
    <source>
        <dbReference type="ARBA" id="ARBA00023136"/>
    </source>
</evidence>
<dbReference type="FunFam" id="1.20.120.1750:FF:000001">
    <property type="entry name" value="RBR-type E3 ubiquitin transferase"/>
    <property type="match status" value="1"/>
</dbReference>
<dbReference type="GO" id="GO:0016567">
    <property type="term" value="P:protein ubiquitination"/>
    <property type="evidence" value="ECO:0007669"/>
    <property type="project" value="InterPro"/>
</dbReference>
<evidence type="ECO:0000256" key="5">
    <source>
        <dbReference type="ARBA" id="ARBA00022679"/>
    </source>
</evidence>
<dbReference type="PANTHER" id="PTHR11685">
    <property type="entry name" value="RBR FAMILY RING FINGER AND IBR DOMAIN-CONTAINING"/>
    <property type="match status" value="1"/>
</dbReference>
<evidence type="ECO:0000256" key="15">
    <source>
        <dbReference type="PROSITE-ProRule" id="PRU00175"/>
    </source>
</evidence>
<evidence type="ECO:0000256" key="12">
    <source>
        <dbReference type="ARBA" id="ARBA00022989"/>
    </source>
</evidence>
<dbReference type="AlphaFoldDB" id="A0A667ZPR2"/>
<name>A0A667ZPR2_9TELE</name>
<feature type="compositionally biased region" description="Low complexity" evidence="16">
    <location>
        <begin position="495"/>
        <end position="517"/>
    </location>
</feature>
<dbReference type="Pfam" id="PF22191">
    <property type="entry name" value="IBR_1"/>
    <property type="match status" value="1"/>
</dbReference>
<dbReference type="Gene3D" id="1.20.120.1750">
    <property type="match status" value="1"/>
</dbReference>
<feature type="region of interest" description="Disordered" evidence="16">
    <location>
        <begin position="495"/>
        <end position="520"/>
    </location>
</feature>
<evidence type="ECO:0000256" key="2">
    <source>
        <dbReference type="ARBA" id="ARBA00004141"/>
    </source>
</evidence>
<reference evidence="20" key="3">
    <citation type="submission" date="2025-09" db="UniProtKB">
        <authorList>
            <consortium name="Ensembl"/>
        </authorList>
    </citation>
    <scope>IDENTIFICATION</scope>
</reference>
<dbReference type="GeneID" id="115373319"/>
<dbReference type="Gene3D" id="2.20.25.20">
    <property type="match status" value="1"/>
</dbReference>
<dbReference type="SUPFAM" id="SSF57850">
    <property type="entry name" value="RING/U-box"/>
    <property type="match status" value="3"/>
</dbReference>
<feature type="compositionally biased region" description="Basic residues" evidence="16">
    <location>
        <begin position="38"/>
        <end position="65"/>
    </location>
</feature>
<reference evidence="20" key="2">
    <citation type="submission" date="2025-08" db="UniProtKB">
        <authorList>
            <consortium name="Ensembl"/>
        </authorList>
    </citation>
    <scope>IDENTIFICATION</scope>
</reference>
<keyword evidence="9 15" id="KW-0863">Zinc-finger</keyword>
<comment type="pathway">
    <text evidence="3">Protein modification; protein ubiquitination.</text>
</comment>
<dbReference type="Ensembl" id="ENSMMDT00005043734.1">
    <property type="protein sequence ID" value="ENSMMDP00005042867.1"/>
    <property type="gene ID" value="ENSMMDG00005019727.1"/>
</dbReference>
<keyword evidence="13 17" id="KW-0472">Membrane</keyword>
<evidence type="ECO:0000256" key="1">
    <source>
        <dbReference type="ARBA" id="ARBA00001798"/>
    </source>
</evidence>
<reference evidence="20" key="1">
    <citation type="submission" date="2019-06" db="EMBL/GenBank/DDBJ databases">
        <authorList>
            <consortium name="Wellcome Sanger Institute Data Sharing"/>
        </authorList>
    </citation>
    <scope>NUCLEOTIDE SEQUENCE [LARGE SCALE GENOMIC DNA]</scope>
</reference>
<dbReference type="FunCoup" id="A0A667ZPR2">
    <property type="interactions" value="739"/>
</dbReference>
<dbReference type="InterPro" id="IPR044066">
    <property type="entry name" value="TRIAD_supradom"/>
</dbReference>
<keyword evidence="7" id="KW-0479">Metal-binding</keyword>
<evidence type="ECO:0000256" key="11">
    <source>
        <dbReference type="ARBA" id="ARBA00022833"/>
    </source>
</evidence>
<dbReference type="GO" id="GO:0061630">
    <property type="term" value="F:ubiquitin protein ligase activity"/>
    <property type="evidence" value="ECO:0007669"/>
    <property type="project" value="UniProtKB-EC"/>
</dbReference>
<dbReference type="SMART" id="SM00184">
    <property type="entry name" value="RING"/>
    <property type="match status" value="1"/>
</dbReference>
<dbReference type="PROSITE" id="PS51873">
    <property type="entry name" value="TRIAD"/>
    <property type="match status" value="1"/>
</dbReference>
<gene>
    <name evidence="20" type="primary">RNF19A</name>
</gene>
<evidence type="ECO:0000256" key="8">
    <source>
        <dbReference type="ARBA" id="ARBA00022737"/>
    </source>
</evidence>
<dbReference type="FunFam" id="2.20.25.20:FF:000004">
    <property type="entry name" value="RBR-type E3 ubiquitin transferase"/>
    <property type="match status" value="1"/>
</dbReference>
<evidence type="ECO:0000256" key="9">
    <source>
        <dbReference type="ARBA" id="ARBA00022771"/>
    </source>
</evidence>
<feature type="compositionally biased region" description="Gly residues" evidence="16">
    <location>
        <begin position="9"/>
        <end position="18"/>
    </location>
</feature>
<feature type="domain" description="RING-type" evidence="18">
    <location>
        <begin position="144"/>
        <end position="192"/>
    </location>
</feature>
<evidence type="ECO:0000256" key="10">
    <source>
        <dbReference type="ARBA" id="ARBA00022786"/>
    </source>
</evidence>
<evidence type="ECO:0000256" key="7">
    <source>
        <dbReference type="ARBA" id="ARBA00022723"/>
    </source>
</evidence>
<evidence type="ECO:0000256" key="16">
    <source>
        <dbReference type="SAM" id="MobiDB-lite"/>
    </source>
</evidence>
<sequence>MSLQKHQRLGGGSGGGVMGSDRDLQSTASSISLPSVKKGPKKRRLSLASLFRRRGRESKSGRHRSRELQHSGAGGLGGVDGIASIESIHSEMCNDKNSAFFSVAGAASAAAASTSSASGPSSSTSSSTSKVGSGGGAGAELLECPLCLLRHSRESFPDIMTCHHRSCADCLRQYLRIEISESRVNISCPECSERFNPHDIRMILGDRALMEKYEEFMLRRWLVADPDCRWCPAPDCGYAVIAFGCASCPKITCGREGCGTEFCYHCKQLWHPNQTCDAARQQRAQSLRLRTVRSSSLSYSQESGAAADDIKPCPRCAAYIIKMNDGSCNHMTCAVCGCEFCWLCMKEISDLHYLSPSGCTFWGKKPWSRKKKILWQLGTLVGAPVGIALIAGIAIPAMIIGIPVYVGRKIHNRYEGKDISNHKRNLVIAGGVTLSVIVSPVVAAVTVGIGVPIMLAYVYGVVPISLCRSGGCGVSAGNGKGVRIEFDDENDMNIGSGAAATDTTSVADTRNNPSIGEGSVGGLTGSLSASGSHMDRLGAIRDNLSETASTMALAGASITGSLSGSAMVNYLNRLEVQADVQKERCSLSGESGTVSLGTISDNASTKAMAGSILNAYMPLDRDGNSMEVQVDIESKPGKLRHHSGSSSMDDGGHAGRCGWTCSSTGCTLSEGKGASAKWAKEPSCSSSSGSVGKKSKGKLRKKGGGGTKINETREDMDAQLLEQRSTNSSEFDSPSLSGSLPSVADSHSSHFSEFSCSDLESMKTSCSHGSGGGEYHTRFATVSPLPEVENDRLETCPASSSAQGAVITPHSPTSTTSSLGHGAELSPLCFITEENVNLVCPAELDSHSNTGELLKEANNNHHHRHQPQHPAQTQQQPKNSCIQTEI</sequence>
<dbReference type="CDD" id="cd20362">
    <property type="entry name" value="BRcat_RBR_RNF19A"/>
    <property type="match status" value="1"/>
</dbReference>
<keyword evidence="5" id="KW-0808">Transferase</keyword>
<accession>A0A667ZPR2</accession>
<dbReference type="GeneTree" id="ENSGT00940000158703"/>